<dbReference type="InterPro" id="IPR015421">
    <property type="entry name" value="PyrdxlP-dep_Trfase_major"/>
</dbReference>
<dbReference type="PANTHER" id="PTHR30244">
    <property type="entry name" value="TRANSAMINASE"/>
    <property type="match status" value="1"/>
</dbReference>
<dbReference type="AlphaFoldDB" id="A0A9X3TZM6"/>
<dbReference type="GO" id="GO:0000271">
    <property type="term" value="P:polysaccharide biosynthetic process"/>
    <property type="evidence" value="ECO:0007669"/>
    <property type="project" value="TreeGrafter"/>
</dbReference>
<keyword evidence="3 4" id="KW-0663">Pyridoxal phosphate</keyword>
<evidence type="ECO:0000256" key="3">
    <source>
        <dbReference type="PIRSR" id="PIRSR000390-2"/>
    </source>
</evidence>
<dbReference type="Gene3D" id="3.90.1150.10">
    <property type="entry name" value="Aspartate Aminotransferase, domain 1"/>
    <property type="match status" value="1"/>
</dbReference>
<evidence type="ECO:0000256" key="2">
    <source>
        <dbReference type="PIRSR" id="PIRSR000390-1"/>
    </source>
</evidence>
<dbReference type="CDD" id="cd00616">
    <property type="entry name" value="AHBA_syn"/>
    <property type="match status" value="1"/>
</dbReference>
<sequence length="376" mass="40624">MIPYARQDISDADMAAVVQVLQSDFLAQGPQIPLFEQAVAGRVGVAHALAVNSATSALHIACLALGVGPGDVVWTTPITFVASANCALYCGADVDFVDIDPRTLNMSIAALEQKLATAERLPKVVIPVHFTGEPCDMAAIGALAKRYGFAVIEDAAHAIGALADGVPVGACTHSDVTIFSFHPVKIITTGEGGMALTNRADLADRMALLRSHGITREPSRMSGPSDGGWYYQQVDLGLNYRMTELEAALGVSQLGRMDDFIDRRHALADRYDDLLADFDVVTPFRDPGHRPALHLYVLRVKNRAAVFDRMRDRGIGVNVHYIPVHTQPYYQARGFAQGDFPQAENYYAEALSLPMYPLLSDADQDRVVAALGECLA</sequence>
<reference evidence="5" key="1">
    <citation type="submission" date="2022-08" db="EMBL/GenBank/DDBJ databases">
        <authorList>
            <person name="Vandamme P."/>
            <person name="Hettiarachchi A."/>
            <person name="Peeters C."/>
            <person name="Cnockaert M."/>
            <person name="Carlier A."/>
        </authorList>
    </citation>
    <scope>NUCLEOTIDE SEQUENCE</scope>
    <source>
        <strain evidence="5">LMG 31809</strain>
    </source>
</reference>
<dbReference type="PANTHER" id="PTHR30244:SF34">
    <property type="entry name" value="DTDP-4-AMINO-4,6-DIDEOXYGALACTOSE TRANSAMINASE"/>
    <property type="match status" value="1"/>
</dbReference>
<dbReference type="InterPro" id="IPR015424">
    <property type="entry name" value="PyrdxlP-dep_Trfase"/>
</dbReference>
<evidence type="ECO:0000256" key="4">
    <source>
        <dbReference type="RuleBase" id="RU004508"/>
    </source>
</evidence>
<feature type="active site" description="Proton acceptor" evidence="2">
    <location>
        <position position="185"/>
    </location>
</feature>
<keyword evidence="5" id="KW-0808">Transferase</keyword>
<dbReference type="PIRSF" id="PIRSF000390">
    <property type="entry name" value="PLP_StrS"/>
    <property type="match status" value="1"/>
</dbReference>
<dbReference type="InterPro" id="IPR000653">
    <property type="entry name" value="DegT/StrS_aminotransferase"/>
</dbReference>
<keyword evidence="5" id="KW-0032">Aminotransferase</keyword>
<comment type="caution">
    <text evidence="5">The sequence shown here is derived from an EMBL/GenBank/DDBJ whole genome shotgun (WGS) entry which is preliminary data.</text>
</comment>
<keyword evidence="6" id="KW-1185">Reference proteome</keyword>
<evidence type="ECO:0000313" key="5">
    <source>
        <dbReference type="EMBL" id="MDA5194710.1"/>
    </source>
</evidence>
<evidence type="ECO:0000313" key="6">
    <source>
        <dbReference type="Proteomes" id="UP001141619"/>
    </source>
</evidence>
<comment type="similarity">
    <text evidence="1 4">Belongs to the DegT/DnrJ/EryC1 family.</text>
</comment>
<reference evidence="5" key="2">
    <citation type="journal article" date="2023" name="Syst. Appl. Microbiol.">
        <title>Govania unica gen. nov., sp. nov., a rare biosphere bacterium that represents a novel family in the class Alphaproteobacteria.</title>
        <authorList>
            <person name="Vandamme P."/>
            <person name="Peeters C."/>
            <person name="Hettiarachchi A."/>
            <person name="Cnockaert M."/>
            <person name="Carlier A."/>
        </authorList>
    </citation>
    <scope>NUCLEOTIDE SEQUENCE</scope>
    <source>
        <strain evidence="5">LMG 31809</strain>
    </source>
</reference>
<name>A0A9X3TZM6_9PROT</name>
<dbReference type="InterPro" id="IPR015422">
    <property type="entry name" value="PyrdxlP-dep_Trfase_small"/>
</dbReference>
<dbReference type="RefSeq" id="WP_274944415.1">
    <property type="nucleotide sequence ID" value="NZ_JANWOI010000004.1"/>
</dbReference>
<evidence type="ECO:0000256" key="1">
    <source>
        <dbReference type="ARBA" id="ARBA00037999"/>
    </source>
</evidence>
<dbReference type="EC" id="2.6.1.92" evidence="5"/>
<dbReference type="Pfam" id="PF01041">
    <property type="entry name" value="DegT_DnrJ_EryC1"/>
    <property type="match status" value="1"/>
</dbReference>
<protein>
    <submittedName>
        <fullName evidence="5">UDP-4-amino-4, 6-dideoxy-N-acetyl-beta-L-altrosamine transaminase</fullName>
        <ecNumber evidence="5">2.6.1.92</ecNumber>
    </submittedName>
</protein>
<dbReference type="EMBL" id="JANWOI010000004">
    <property type="protein sequence ID" value="MDA5194710.1"/>
    <property type="molecule type" value="Genomic_DNA"/>
</dbReference>
<proteinExistence type="inferred from homology"/>
<dbReference type="SUPFAM" id="SSF53383">
    <property type="entry name" value="PLP-dependent transferases"/>
    <property type="match status" value="1"/>
</dbReference>
<dbReference type="InterPro" id="IPR020026">
    <property type="entry name" value="PseC"/>
</dbReference>
<dbReference type="GO" id="GO:0008483">
    <property type="term" value="F:transaminase activity"/>
    <property type="evidence" value="ECO:0007669"/>
    <property type="project" value="UniProtKB-KW"/>
</dbReference>
<accession>A0A9X3TZM6</accession>
<dbReference type="GO" id="GO:0030170">
    <property type="term" value="F:pyridoxal phosphate binding"/>
    <property type="evidence" value="ECO:0007669"/>
    <property type="project" value="TreeGrafter"/>
</dbReference>
<organism evidence="5 6">
    <name type="scientific">Govanella unica</name>
    <dbReference type="NCBI Taxonomy" id="2975056"/>
    <lineage>
        <taxon>Bacteria</taxon>
        <taxon>Pseudomonadati</taxon>
        <taxon>Pseudomonadota</taxon>
        <taxon>Alphaproteobacteria</taxon>
        <taxon>Emcibacterales</taxon>
        <taxon>Govanellaceae</taxon>
        <taxon>Govanella</taxon>
    </lineage>
</organism>
<feature type="modified residue" description="N6-(pyridoxal phosphate)lysine" evidence="3">
    <location>
        <position position="185"/>
    </location>
</feature>
<gene>
    <name evidence="5" type="primary">pseC</name>
    <name evidence="5" type="ORF">NYP16_12180</name>
</gene>
<dbReference type="Gene3D" id="3.40.640.10">
    <property type="entry name" value="Type I PLP-dependent aspartate aminotransferase-like (Major domain)"/>
    <property type="match status" value="1"/>
</dbReference>
<dbReference type="NCBIfam" id="TIGR03588">
    <property type="entry name" value="PseC"/>
    <property type="match status" value="1"/>
</dbReference>
<dbReference type="Proteomes" id="UP001141619">
    <property type="component" value="Unassembled WGS sequence"/>
</dbReference>